<evidence type="ECO:0000256" key="1">
    <source>
        <dbReference type="SAM" id="MobiDB-lite"/>
    </source>
</evidence>
<sequence length="370" mass="40189">MTHLSRGHHIPTAATGQWRPTRSPGPGNPDLPALTVVHDVYDDHAFMSAALTAHTPALGRITVHPTPVATAPASLAHDLLRSLNKHLLPGNEEAAHWAGRTDTAWRVVAAWTTALHIGHVIVTRADRISSRHFEHLFALRELTGIHLTLLCHGPLPPPLASALTFLPHHDVHTLDGARRAVSTPLPPPPADRYAWWEAATHIPPHADEPRFIQPTHRPLDHSRLDAASRRLGRTLLALPAGGRLPPEPDHATALLAHRLHTRIAHPLHAAALAQRIVTGRSDAPLRLSVARTDGGGDLPVPPWAADLISAAGRFAELDGRPPGRQSMQLAPWDRGAVDEAAHICGLYERQVLNRSQARSSPPRTRAHPKE</sequence>
<evidence type="ECO:0000313" key="2">
    <source>
        <dbReference type="EMBL" id="MFE1353620.1"/>
    </source>
</evidence>
<evidence type="ECO:0000313" key="3">
    <source>
        <dbReference type="Proteomes" id="UP001599542"/>
    </source>
</evidence>
<gene>
    <name evidence="2" type="ORF">ACFW6T_16700</name>
</gene>
<dbReference type="Proteomes" id="UP001599542">
    <property type="component" value="Unassembled WGS sequence"/>
</dbReference>
<dbReference type="RefSeq" id="WP_380321220.1">
    <property type="nucleotide sequence ID" value="NZ_JBHYPW010000013.1"/>
</dbReference>
<keyword evidence="3" id="KW-1185">Reference proteome</keyword>
<organism evidence="2 3">
    <name type="scientific">Kitasatospora phosalacinea</name>
    <dbReference type="NCBI Taxonomy" id="2065"/>
    <lineage>
        <taxon>Bacteria</taxon>
        <taxon>Bacillati</taxon>
        <taxon>Actinomycetota</taxon>
        <taxon>Actinomycetes</taxon>
        <taxon>Kitasatosporales</taxon>
        <taxon>Streptomycetaceae</taxon>
        <taxon>Kitasatospora</taxon>
    </lineage>
</organism>
<name>A0ABW6GLP2_9ACTN</name>
<comment type="caution">
    <text evidence="2">The sequence shown here is derived from an EMBL/GenBank/DDBJ whole genome shotgun (WGS) entry which is preliminary data.</text>
</comment>
<proteinExistence type="predicted"/>
<protein>
    <submittedName>
        <fullName evidence="2">Uncharacterized protein</fullName>
    </submittedName>
</protein>
<accession>A0ABW6GLP2</accession>
<dbReference type="EMBL" id="JBHYPX010000031">
    <property type="protein sequence ID" value="MFE1353620.1"/>
    <property type="molecule type" value="Genomic_DNA"/>
</dbReference>
<feature type="region of interest" description="Disordered" evidence="1">
    <location>
        <begin position="1"/>
        <end position="31"/>
    </location>
</feature>
<reference evidence="2 3" key="1">
    <citation type="submission" date="2024-09" db="EMBL/GenBank/DDBJ databases">
        <title>The Natural Products Discovery Center: Release of the First 8490 Sequenced Strains for Exploring Actinobacteria Biosynthetic Diversity.</title>
        <authorList>
            <person name="Kalkreuter E."/>
            <person name="Kautsar S.A."/>
            <person name="Yang D."/>
            <person name="Bader C.D."/>
            <person name="Teijaro C.N."/>
            <person name="Fluegel L."/>
            <person name="Davis C.M."/>
            <person name="Simpson J.R."/>
            <person name="Lauterbach L."/>
            <person name="Steele A.D."/>
            <person name="Gui C."/>
            <person name="Meng S."/>
            <person name="Li G."/>
            <person name="Viehrig K."/>
            <person name="Ye F."/>
            <person name="Su P."/>
            <person name="Kiefer A.F."/>
            <person name="Nichols A."/>
            <person name="Cepeda A.J."/>
            <person name="Yan W."/>
            <person name="Fan B."/>
            <person name="Jiang Y."/>
            <person name="Adhikari A."/>
            <person name="Zheng C.-J."/>
            <person name="Schuster L."/>
            <person name="Cowan T.M."/>
            <person name="Smanski M.J."/>
            <person name="Chevrette M.G."/>
            <person name="De Carvalho L.P.S."/>
            <person name="Shen B."/>
        </authorList>
    </citation>
    <scope>NUCLEOTIDE SEQUENCE [LARGE SCALE GENOMIC DNA]</scope>
    <source>
        <strain evidence="2 3">NPDC058753</strain>
    </source>
</reference>